<evidence type="ECO:0000313" key="1">
    <source>
        <dbReference type="EMBL" id="MEF3366306.1"/>
    </source>
</evidence>
<gene>
    <name evidence="1" type="ORF">V3H18_07145</name>
</gene>
<keyword evidence="2" id="KW-1185">Reference proteome</keyword>
<organism evidence="1 2">
    <name type="scientific">Methylocystis borbori</name>
    <dbReference type="NCBI Taxonomy" id="3118750"/>
    <lineage>
        <taxon>Bacteria</taxon>
        <taxon>Pseudomonadati</taxon>
        <taxon>Pseudomonadota</taxon>
        <taxon>Alphaproteobacteria</taxon>
        <taxon>Hyphomicrobiales</taxon>
        <taxon>Methylocystaceae</taxon>
        <taxon>Methylocystis</taxon>
    </lineage>
</organism>
<accession>A0ABU7XFZ6</accession>
<sequence length="75" mass="8392">MFRKRKLNGRESIVAAAALESMNEREGREAAPPGMAALAALAPGMRSWRETRRGVIRLIDLERRARFARPLTDAT</sequence>
<dbReference type="Proteomes" id="UP001350748">
    <property type="component" value="Unassembled WGS sequence"/>
</dbReference>
<evidence type="ECO:0000313" key="2">
    <source>
        <dbReference type="Proteomes" id="UP001350748"/>
    </source>
</evidence>
<name>A0ABU7XFZ6_9HYPH</name>
<reference evidence="1 2" key="1">
    <citation type="submission" date="2024-02" db="EMBL/GenBank/DDBJ databases">
        <authorList>
            <person name="Grouzdev D."/>
        </authorList>
    </citation>
    <scope>NUCLEOTIDE SEQUENCE [LARGE SCALE GENOMIC DNA]</scope>
    <source>
        <strain evidence="1 2">9N</strain>
    </source>
</reference>
<comment type="caution">
    <text evidence="1">The sequence shown here is derived from an EMBL/GenBank/DDBJ whole genome shotgun (WGS) entry which is preliminary data.</text>
</comment>
<proteinExistence type="predicted"/>
<dbReference type="EMBL" id="JAZHYN010000015">
    <property type="protein sequence ID" value="MEF3366306.1"/>
    <property type="molecule type" value="Genomic_DNA"/>
</dbReference>
<dbReference type="RefSeq" id="WP_332081294.1">
    <property type="nucleotide sequence ID" value="NZ_JAZHYN010000015.1"/>
</dbReference>
<protein>
    <submittedName>
        <fullName evidence="1">Uncharacterized protein</fullName>
    </submittedName>
</protein>